<dbReference type="EMBL" id="VUOC01000003">
    <property type="protein sequence ID" value="KAA2241923.1"/>
    <property type="molecule type" value="Genomic_DNA"/>
</dbReference>
<dbReference type="InterPro" id="IPR008969">
    <property type="entry name" value="CarboxyPept-like_regulatory"/>
</dbReference>
<dbReference type="Pfam" id="PF14905">
    <property type="entry name" value="OMP_b-brl_3"/>
    <property type="match status" value="1"/>
</dbReference>
<reference evidence="6 7" key="1">
    <citation type="submission" date="2019-09" db="EMBL/GenBank/DDBJ databases">
        <title>Chitinophaga ginsengihumi sp. nov., isolated from soil of ginseng rhizosphere.</title>
        <authorList>
            <person name="Lee J."/>
        </authorList>
    </citation>
    <scope>NUCLEOTIDE SEQUENCE [LARGE SCALE GENOMIC DNA]</scope>
    <source>
        <strain evidence="6 7">BN140078</strain>
    </source>
</reference>
<dbReference type="InterPro" id="IPR036942">
    <property type="entry name" value="Beta-barrel_TonB_sf"/>
</dbReference>
<dbReference type="Gene3D" id="2.40.170.20">
    <property type="entry name" value="TonB-dependent receptor, beta-barrel domain"/>
    <property type="match status" value="1"/>
</dbReference>
<feature type="chain" id="PRO_5022742949" evidence="4">
    <location>
        <begin position="20"/>
        <end position="870"/>
    </location>
</feature>
<evidence type="ECO:0000313" key="6">
    <source>
        <dbReference type="EMBL" id="KAA2241923.1"/>
    </source>
</evidence>
<feature type="signal peptide" evidence="4">
    <location>
        <begin position="1"/>
        <end position="19"/>
    </location>
</feature>
<comment type="caution">
    <text evidence="6">The sequence shown here is derived from an EMBL/GenBank/DDBJ whole genome shotgun (WGS) entry which is preliminary data.</text>
</comment>
<evidence type="ECO:0000256" key="2">
    <source>
        <dbReference type="ARBA" id="ARBA00023136"/>
    </source>
</evidence>
<keyword evidence="4" id="KW-0732">Signal</keyword>
<proteinExistence type="predicted"/>
<gene>
    <name evidence="6" type="ORF">F0L74_18870</name>
</gene>
<evidence type="ECO:0000313" key="7">
    <source>
        <dbReference type="Proteomes" id="UP000324611"/>
    </source>
</evidence>
<dbReference type="Proteomes" id="UP000324611">
    <property type="component" value="Unassembled WGS sequence"/>
</dbReference>
<evidence type="ECO:0000256" key="1">
    <source>
        <dbReference type="ARBA" id="ARBA00004442"/>
    </source>
</evidence>
<keyword evidence="3" id="KW-0998">Cell outer membrane</keyword>
<evidence type="ECO:0000256" key="3">
    <source>
        <dbReference type="ARBA" id="ARBA00023237"/>
    </source>
</evidence>
<sequence>MRNIWIIFPFLLLTTSVYAQHPRTVKGHIRDSYGNSLPGAVVTLVTSTDSTAVSASAQADFFFNAVKSSRFKLEVGFMGYEKFVRQYKLADSLNTIVLDTIVLSIASTALKEVVVAATVPVKVKEDTIEYDAKAFKVREGDAVDEIVKKLPGVDVDKTGNMSVQGEPITKVRLNGKDFFGNDAAAAIQNLPADIVKNLQVIDDYGDQANITGIKGGESTKILNINLLPDKDEGYYGKLTGGLGTDGRYEGRFRTNILRDKQQIAFDGAINNTESGDGISDRKSAKLNYRDNWGGKLVSYGSYGYTNRNNSIRETTSSQTVFQDYTKLEDESQNSYTGNNQHQLSWNLEYQVDSSNYLKIQPDLSYSTTTTHNAGLSNTQLLGSSSLKDNQSFNNATSSSLSARIFYNHKFKKQGRNFSFTSQMGYSNSDANSDVKNRYTITDTADNISYTNQFQQTGTDNNTFQTSAQASYIEPLSASSYAEVSYQLNRSATSNIRNTNDVDPVSGEQKQNFLQSNDYDYQFTTHRIGLNYRFKQKKLNYMVGMSAQPSVLKGEDFSRHNSTSRSLFNWIPTARLIYRFSRKNTFSARYYGRSQAPGFTQLQPLTDNSDLQNTVTGNPDLKPEFSHNLNLEYKQSDWSSGYTMLAKLLVNETMNKIVTVRTIIPDSLKQNTTYINTNGFYNVKGLYTFSKPFADRKYTLTYFGDAGYSNNIAFTNGERNIGKDLTIRQGFKFRADLDDIMDAELNTAYSFNGTTYSSASFQARRVNSVLIGIAGRNYFFSNWTLGYDFSYTINSGYSTGNVNPKLLNAYLERRLLKHNRGTVRVAVFDLFNQNTGISRDVFDNEIVDKRNNRLARYFMLTLNYRLENFGH</sequence>
<protein>
    <submittedName>
        <fullName evidence="6">Outer membrane beta-barrel protein</fullName>
    </submittedName>
</protein>
<dbReference type="SUPFAM" id="SSF49464">
    <property type="entry name" value="Carboxypeptidase regulatory domain-like"/>
    <property type="match status" value="1"/>
</dbReference>
<keyword evidence="2" id="KW-0472">Membrane</keyword>
<organism evidence="6 7">
    <name type="scientific">Chitinophaga agrisoli</name>
    <dbReference type="NCBI Taxonomy" id="2607653"/>
    <lineage>
        <taxon>Bacteria</taxon>
        <taxon>Pseudomonadati</taxon>
        <taxon>Bacteroidota</taxon>
        <taxon>Chitinophagia</taxon>
        <taxon>Chitinophagales</taxon>
        <taxon>Chitinophagaceae</taxon>
        <taxon>Chitinophaga</taxon>
    </lineage>
</organism>
<dbReference type="InterPro" id="IPR041700">
    <property type="entry name" value="OMP_b-brl_3"/>
</dbReference>
<dbReference type="GO" id="GO:0009279">
    <property type="term" value="C:cell outer membrane"/>
    <property type="evidence" value="ECO:0007669"/>
    <property type="project" value="UniProtKB-SubCell"/>
</dbReference>
<dbReference type="AlphaFoldDB" id="A0A5B2VQ82"/>
<feature type="domain" description="Outer membrane protein beta-barrel" evidence="5">
    <location>
        <begin position="408"/>
        <end position="863"/>
    </location>
</feature>
<evidence type="ECO:0000256" key="4">
    <source>
        <dbReference type="SAM" id="SignalP"/>
    </source>
</evidence>
<dbReference type="SUPFAM" id="SSF56935">
    <property type="entry name" value="Porins"/>
    <property type="match status" value="1"/>
</dbReference>
<keyword evidence="7" id="KW-1185">Reference proteome</keyword>
<evidence type="ECO:0000259" key="5">
    <source>
        <dbReference type="Pfam" id="PF14905"/>
    </source>
</evidence>
<comment type="subcellular location">
    <subcellularLocation>
        <location evidence="1">Cell outer membrane</location>
    </subcellularLocation>
</comment>
<name>A0A5B2VQ82_9BACT</name>
<accession>A0A5B2VQ82</accession>
<reference evidence="6 7" key="2">
    <citation type="submission" date="2019-09" db="EMBL/GenBank/DDBJ databases">
        <authorList>
            <person name="Jin C."/>
        </authorList>
    </citation>
    <scope>NUCLEOTIDE SEQUENCE [LARGE SCALE GENOMIC DNA]</scope>
    <source>
        <strain evidence="6 7">BN140078</strain>
    </source>
</reference>